<evidence type="ECO:0000259" key="7">
    <source>
        <dbReference type="PROSITE" id="PS51935"/>
    </source>
</evidence>
<organism evidence="8 9">
    <name type="scientific">Tenebrionibacter intestinalis</name>
    <dbReference type="NCBI Taxonomy" id="2799638"/>
    <lineage>
        <taxon>Bacteria</taxon>
        <taxon>Pseudomonadati</taxon>
        <taxon>Pseudomonadota</taxon>
        <taxon>Gammaproteobacteria</taxon>
        <taxon>Enterobacterales</taxon>
        <taxon>Enterobacteriaceae</taxon>
        <taxon>Tenebrionibacter/Tenebrionicola group</taxon>
        <taxon>Tenebrionibacter</taxon>
    </lineage>
</organism>
<sequence>MPLKISHLFYAFLLSISCVFPALATGFHKAPATLHIPFKTKSTRANSKFKVKRKILEQYGAWKGVKYKWGGMNTAGIDCSALMQKIFQRGLAKNLPRTTAEQIKQGQRISVSDLRPGDLVFFQTKPHTRHVGVYIGEEKFIHASSSMGVTMSSLENNYWIHHFEAARRILD</sequence>
<keyword evidence="2" id="KW-0645">Protease</keyword>
<feature type="domain" description="NlpC/P60" evidence="7">
    <location>
        <begin position="49"/>
        <end position="170"/>
    </location>
</feature>
<comment type="similarity">
    <text evidence="1">Belongs to the peptidase C40 family.</text>
</comment>
<comment type="caution">
    <text evidence="8">The sequence shown here is derived from an EMBL/GenBank/DDBJ whole genome shotgun (WGS) entry which is preliminary data.</text>
</comment>
<evidence type="ECO:0000256" key="4">
    <source>
        <dbReference type="ARBA" id="ARBA00022801"/>
    </source>
</evidence>
<dbReference type="Pfam" id="PF00877">
    <property type="entry name" value="NLPC_P60"/>
    <property type="match status" value="1"/>
</dbReference>
<dbReference type="EMBL" id="JAEPBH010000043">
    <property type="protein sequence ID" value="MBK4716546.1"/>
    <property type="molecule type" value="Genomic_DNA"/>
</dbReference>
<dbReference type="GO" id="GO:0006508">
    <property type="term" value="P:proteolysis"/>
    <property type="evidence" value="ECO:0007669"/>
    <property type="project" value="UniProtKB-KW"/>
</dbReference>
<dbReference type="Gene3D" id="3.90.1720.10">
    <property type="entry name" value="endopeptidase domain like (from Nostoc punctiforme)"/>
    <property type="match status" value="1"/>
</dbReference>
<protein>
    <submittedName>
        <fullName evidence="8">C40 family peptidase</fullName>
    </submittedName>
</protein>
<evidence type="ECO:0000256" key="1">
    <source>
        <dbReference type="ARBA" id="ARBA00007074"/>
    </source>
</evidence>
<name>A0A8K0V4A8_9ENTR</name>
<keyword evidence="3 6" id="KW-0732">Signal</keyword>
<accession>A0A8K0V4A8</accession>
<evidence type="ECO:0000256" key="3">
    <source>
        <dbReference type="ARBA" id="ARBA00022729"/>
    </source>
</evidence>
<dbReference type="Proteomes" id="UP000659047">
    <property type="component" value="Unassembled WGS sequence"/>
</dbReference>
<evidence type="ECO:0000256" key="6">
    <source>
        <dbReference type="SAM" id="SignalP"/>
    </source>
</evidence>
<evidence type="ECO:0000313" key="9">
    <source>
        <dbReference type="Proteomes" id="UP000659047"/>
    </source>
</evidence>
<keyword evidence="5" id="KW-0788">Thiol protease</keyword>
<keyword evidence="4" id="KW-0378">Hydrolase</keyword>
<evidence type="ECO:0000313" key="8">
    <source>
        <dbReference type="EMBL" id="MBK4716546.1"/>
    </source>
</evidence>
<dbReference type="PANTHER" id="PTHR47360">
    <property type="entry name" value="MUREIN DD-ENDOPEPTIDASE MEPS/MUREIN LD-CARBOXYPEPTIDASE"/>
    <property type="match status" value="1"/>
</dbReference>
<dbReference type="PROSITE" id="PS51935">
    <property type="entry name" value="NLPC_P60"/>
    <property type="match status" value="1"/>
</dbReference>
<dbReference type="InterPro" id="IPR038765">
    <property type="entry name" value="Papain-like_cys_pep_sf"/>
</dbReference>
<dbReference type="SUPFAM" id="SSF54001">
    <property type="entry name" value="Cysteine proteinases"/>
    <property type="match status" value="1"/>
</dbReference>
<proteinExistence type="inferred from homology"/>
<dbReference type="PROSITE" id="PS51257">
    <property type="entry name" value="PROKAR_LIPOPROTEIN"/>
    <property type="match status" value="1"/>
</dbReference>
<dbReference type="InterPro" id="IPR052062">
    <property type="entry name" value="Murein_DD/LD_carboxypeptidase"/>
</dbReference>
<evidence type="ECO:0000256" key="2">
    <source>
        <dbReference type="ARBA" id="ARBA00022670"/>
    </source>
</evidence>
<feature type="signal peptide" evidence="6">
    <location>
        <begin position="1"/>
        <end position="24"/>
    </location>
</feature>
<dbReference type="PANTHER" id="PTHR47360:SF1">
    <property type="entry name" value="ENDOPEPTIDASE NLPC-RELATED"/>
    <property type="match status" value="1"/>
</dbReference>
<dbReference type="GO" id="GO:0008234">
    <property type="term" value="F:cysteine-type peptidase activity"/>
    <property type="evidence" value="ECO:0007669"/>
    <property type="project" value="UniProtKB-KW"/>
</dbReference>
<dbReference type="InterPro" id="IPR000064">
    <property type="entry name" value="NLP_P60_dom"/>
</dbReference>
<keyword evidence="9" id="KW-1185">Reference proteome</keyword>
<reference evidence="8" key="1">
    <citation type="submission" date="2021-01" db="EMBL/GenBank/DDBJ databases">
        <title>Intestinitalea alba gen. nov., sp. nov., a novel genus of the family Enterobacteriaceae, isolated from the gut of the plastic-eating mealworm Tenebrio molitor L.</title>
        <authorList>
            <person name="Yang Y."/>
        </authorList>
    </citation>
    <scope>NUCLEOTIDE SEQUENCE</scope>
    <source>
        <strain evidence="8">BIT-L3</strain>
    </source>
</reference>
<dbReference type="AlphaFoldDB" id="A0A8K0V4A8"/>
<gene>
    <name evidence="8" type="ORF">JJB97_14655</name>
</gene>
<evidence type="ECO:0000256" key="5">
    <source>
        <dbReference type="ARBA" id="ARBA00022807"/>
    </source>
</evidence>
<feature type="chain" id="PRO_5035461758" evidence="6">
    <location>
        <begin position="25"/>
        <end position="171"/>
    </location>
</feature>